<dbReference type="OrthoDB" id="9805159at2"/>
<dbReference type="PANTHER" id="PTHR10357:SF213">
    <property type="entry name" value="ALPHA AMYLASE CATALYTIC REGION"/>
    <property type="match status" value="1"/>
</dbReference>
<reference evidence="3 4" key="1">
    <citation type="journal article" date="2019" name="Nat. Med.">
        <title>A library of human gut bacterial isolates paired with longitudinal multiomics data enables mechanistic microbiome research.</title>
        <authorList>
            <person name="Poyet M."/>
            <person name="Groussin M."/>
            <person name="Gibbons S.M."/>
            <person name="Avila-Pacheco J."/>
            <person name="Jiang X."/>
            <person name="Kearney S.M."/>
            <person name="Perrotta A.R."/>
            <person name="Berdy B."/>
            <person name="Zhao S."/>
            <person name="Lieberman T.D."/>
            <person name="Swanson P.K."/>
            <person name="Smith M."/>
            <person name="Roesemann S."/>
            <person name="Alexander J.E."/>
            <person name="Rich S.A."/>
            <person name="Livny J."/>
            <person name="Vlamakis H."/>
            <person name="Clish C."/>
            <person name="Bullock K."/>
            <person name="Deik A."/>
            <person name="Scott J."/>
            <person name="Pierce K.A."/>
            <person name="Xavier R.J."/>
            <person name="Alm E.J."/>
        </authorList>
    </citation>
    <scope>NUCLEOTIDE SEQUENCE [LARGE SCALE GENOMIC DNA]</scope>
    <source>
        <strain evidence="1 3">BIOML-A4</strain>
        <strain evidence="2 4">BIOML-A5</strain>
    </source>
</reference>
<name>A0A6N7S2H9_9FIRM</name>
<dbReference type="Proteomes" id="UP000480929">
    <property type="component" value="Unassembled WGS sequence"/>
</dbReference>
<accession>A0A6N7S2H9</accession>
<dbReference type="EMBL" id="WKPI01000001">
    <property type="protein sequence ID" value="MSC31533.1"/>
    <property type="molecule type" value="Genomic_DNA"/>
</dbReference>
<dbReference type="InterPro" id="IPR017853">
    <property type="entry name" value="GH"/>
</dbReference>
<dbReference type="Gene3D" id="2.60.40.1180">
    <property type="entry name" value="Golgi alpha-mannosidase II"/>
    <property type="match status" value="1"/>
</dbReference>
<proteinExistence type="predicted"/>
<dbReference type="Proteomes" id="UP000433575">
    <property type="component" value="Unassembled WGS sequence"/>
</dbReference>
<organism evidence="1 3">
    <name type="scientific">Holdemania massiliensis</name>
    <dbReference type="NCBI Taxonomy" id="1468449"/>
    <lineage>
        <taxon>Bacteria</taxon>
        <taxon>Bacillati</taxon>
        <taxon>Bacillota</taxon>
        <taxon>Erysipelotrichia</taxon>
        <taxon>Erysipelotrichales</taxon>
        <taxon>Erysipelotrichaceae</taxon>
        <taxon>Holdemania</taxon>
    </lineage>
</organism>
<evidence type="ECO:0000313" key="3">
    <source>
        <dbReference type="Proteomes" id="UP000433575"/>
    </source>
</evidence>
<dbReference type="InterPro" id="IPR013780">
    <property type="entry name" value="Glyco_hydro_b"/>
</dbReference>
<dbReference type="PANTHER" id="PTHR10357">
    <property type="entry name" value="ALPHA-AMYLASE FAMILY MEMBER"/>
    <property type="match status" value="1"/>
</dbReference>
<protein>
    <submittedName>
        <fullName evidence="1">Uncharacterized protein</fullName>
    </submittedName>
</protein>
<dbReference type="AlphaFoldDB" id="A0A6N7S2H9"/>
<dbReference type="EMBL" id="WKPJ01000001">
    <property type="protein sequence ID" value="MSA87738.1"/>
    <property type="molecule type" value="Genomic_DNA"/>
</dbReference>
<dbReference type="SUPFAM" id="SSF51445">
    <property type="entry name" value="(Trans)glycosidases"/>
    <property type="match status" value="1"/>
</dbReference>
<evidence type="ECO:0000313" key="2">
    <source>
        <dbReference type="EMBL" id="MSC31533.1"/>
    </source>
</evidence>
<comment type="caution">
    <text evidence="1">The sequence shown here is derived from an EMBL/GenBank/DDBJ whole genome shotgun (WGS) entry which is preliminary data.</text>
</comment>
<dbReference type="RefSeq" id="WP_154237452.1">
    <property type="nucleotide sequence ID" value="NZ_CALJPI010000253.1"/>
</dbReference>
<evidence type="ECO:0000313" key="1">
    <source>
        <dbReference type="EMBL" id="MSA87738.1"/>
    </source>
</evidence>
<evidence type="ECO:0000313" key="4">
    <source>
        <dbReference type="Proteomes" id="UP000480929"/>
    </source>
</evidence>
<dbReference type="InterPro" id="IPR045857">
    <property type="entry name" value="O16G_dom_2"/>
</dbReference>
<keyword evidence="4" id="KW-1185">Reference proteome</keyword>
<dbReference type="Gene3D" id="3.20.20.80">
    <property type="entry name" value="Glycosidases"/>
    <property type="match status" value="1"/>
</dbReference>
<gene>
    <name evidence="2" type="ORF">GKD88_00125</name>
    <name evidence="1" type="ORF">GKE08_00120</name>
</gene>
<dbReference type="SUPFAM" id="SSF51011">
    <property type="entry name" value="Glycosyl hydrolase domain"/>
    <property type="match status" value="1"/>
</dbReference>
<sequence>MGAGEFLQRLQPLKAEMEAAFFRVYQPFHVQEETFDALLAMLDEQMHNRSSLHRELDRGRAWFSSAPAGIRLNYSAVPSVAQISMRARELRELGIGWVQLSEVPFPHTQNSRQLLQTLIDAWHAEGFAVGVDFDVSGTAADDPWARQALKGDPAMQQRYWMIADAKLASLYSLFSKENETGVFYKLEKIHQYVYRNPQTQCWLLDYKNPQVLTAVLERFCSLADLGVDAIELRQLDHMWKECKTQPLYPQVPDLFALFANAGKLVCPSVLVIGHSEAAAHDLQILAQRAPRATAIIDQAAMINGWNSLATRDTKMQRADMIFHALNPSTIAIHPVGCDQGICWNFNVEAAMMRGWNPESHRQFLTDFYTGQALGSFAEGESDPGSGRCYGTLASWAGCGRAMDNHEPYELENSCRRVLLLQGLSLAMSGMPLLSDGDELGALNDVSFRLDPGKEQDRRWLQRPVYIEEKAQQRFSPLSLEYRIFQSLKVMLQVRSDYPNWNWGQEQILDTANDALLVWSRFCENQRLLFLFNFTESPQYCPLTSLFNEGEQARELLTGRRISGSQKTLGLKAYEFLWLIVEGDVDSIQ</sequence>
<dbReference type="Gene3D" id="3.90.400.10">
    <property type="entry name" value="Oligo-1,6-glucosidase, Domain 2"/>
    <property type="match status" value="1"/>
</dbReference>